<feature type="domain" description="Cyclic nucleotide-binding" evidence="7">
    <location>
        <begin position="182"/>
        <end position="242"/>
    </location>
</feature>
<dbReference type="InterPro" id="IPR017896">
    <property type="entry name" value="4Fe4S_Fe-S-bd"/>
</dbReference>
<dbReference type="Pfam" id="PF13247">
    <property type="entry name" value="Fer4_11"/>
    <property type="match status" value="1"/>
</dbReference>
<dbReference type="SMART" id="SM00100">
    <property type="entry name" value="cNMP"/>
    <property type="match status" value="2"/>
</dbReference>
<keyword evidence="10" id="KW-1185">Reference proteome</keyword>
<dbReference type="Gene3D" id="3.30.70.20">
    <property type="match status" value="2"/>
</dbReference>
<keyword evidence="5" id="KW-0411">Iron-sulfur</keyword>
<dbReference type="PROSITE" id="PS00198">
    <property type="entry name" value="4FE4S_FER_1"/>
    <property type="match status" value="1"/>
</dbReference>
<reference evidence="9" key="1">
    <citation type="submission" date="2021-03" db="EMBL/GenBank/DDBJ databases">
        <title>Acanthopleuribacteraceae sp. M133.</title>
        <authorList>
            <person name="Wang G."/>
        </authorList>
    </citation>
    <scope>NUCLEOTIDE SEQUENCE</scope>
    <source>
        <strain evidence="9">M133</strain>
    </source>
</reference>
<dbReference type="CDD" id="cd16367">
    <property type="entry name" value="DMSOR_beta_like"/>
    <property type="match status" value="1"/>
</dbReference>
<dbReference type="InterPro" id="IPR050294">
    <property type="entry name" value="RnfB_subfamily"/>
</dbReference>
<evidence type="ECO:0000313" key="9">
    <source>
        <dbReference type="EMBL" id="QTD51415.1"/>
    </source>
</evidence>
<feature type="region of interest" description="Disordered" evidence="6">
    <location>
        <begin position="1"/>
        <end position="29"/>
    </location>
</feature>
<dbReference type="Proteomes" id="UP000663929">
    <property type="component" value="Chromosome"/>
</dbReference>
<evidence type="ECO:0000256" key="6">
    <source>
        <dbReference type="SAM" id="MobiDB-lite"/>
    </source>
</evidence>
<dbReference type="GO" id="GO:0046872">
    <property type="term" value="F:metal ion binding"/>
    <property type="evidence" value="ECO:0007669"/>
    <property type="project" value="UniProtKB-KW"/>
</dbReference>
<dbReference type="KEGG" id="scor:J3U87_03005"/>
<accession>A0A8A4TY09</accession>
<dbReference type="InterPro" id="IPR017900">
    <property type="entry name" value="4Fe4S_Fe_S_CS"/>
</dbReference>
<evidence type="ECO:0000256" key="5">
    <source>
        <dbReference type="ARBA" id="ARBA00023014"/>
    </source>
</evidence>
<feature type="domain" description="Cyclic nucleotide-binding" evidence="7">
    <location>
        <begin position="253"/>
        <end position="374"/>
    </location>
</feature>
<dbReference type="InterPro" id="IPR014710">
    <property type="entry name" value="RmlC-like_jellyroll"/>
</dbReference>
<evidence type="ECO:0000256" key="3">
    <source>
        <dbReference type="ARBA" id="ARBA00022737"/>
    </source>
</evidence>
<keyword evidence="4" id="KW-0408">Iron</keyword>
<gene>
    <name evidence="9" type="ORF">J3U87_03005</name>
</gene>
<dbReference type="PROSITE" id="PS51379">
    <property type="entry name" value="4FE4S_FER_2"/>
    <property type="match status" value="1"/>
</dbReference>
<dbReference type="SUPFAM" id="SSF51206">
    <property type="entry name" value="cAMP-binding domain-like"/>
    <property type="match status" value="2"/>
</dbReference>
<dbReference type="InterPro" id="IPR018490">
    <property type="entry name" value="cNMP-bd_dom_sf"/>
</dbReference>
<protein>
    <submittedName>
        <fullName evidence="9">Cyclic nucleotide-binding domain-containing protein</fullName>
    </submittedName>
</protein>
<dbReference type="EMBL" id="CP071793">
    <property type="protein sequence ID" value="QTD51415.1"/>
    <property type="molecule type" value="Genomic_DNA"/>
</dbReference>
<evidence type="ECO:0000259" key="8">
    <source>
        <dbReference type="PROSITE" id="PS51379"/>
    </source>
</evidence>
<feature type="compositionally biased region" description="Polar residues" evidence="6">
    <location>
        <begin position="1"/>
        <end position="10"/>
    </location>
</feature>
<evidence type="ECO:0000313" key="10">
    <source>
        <dbReference type="Proteomes" id="UP000663929"/>
    </source>
</evidence>
<dbReference type="AlphaFoldDB" id="A0A8A4TY09"/>
<keyword evidence="2" id="KW-0479">Metal-binding</keyword>
<dbReference type="RefSeq" id="WP_237381542.1">
    <property type="nucleotide sequence ID" value="NZ_CP071793.1"/>
</dbReference>
<feature type="region of interest" description="Disordered" evidence="6">
    <location>
        <begin position="114"/>
        <end position="141"/>
    </location>
</feature>
<feature type="domain" description="Cyclic nucleotide-binding" evidence="7">
    <location>
        <begin position="65"/>
        <end position="112"/>
    </location>
</feature>
<dbReference type="InterPro" id="IPR000595">
    <property type="entry name" value="cNMP-bd_dom"/>
</dbReference>
<dbReference type="PANTHER" id="PTHR42859">
    <property type="entry name" value="OXIDOREDUCTASE"/>
    <property type="match status" value="1"/>
</dbReference>
<name>A0A8A4TY09_SULCO</name>
<dbReference type="PROSITE" id="PS50042">
    <property type="entry name" value="CNMP_BINDING_3"/>
    <property type="match status" value="3"/>
</dbReference>
<keyword evidence="3" id="KW-0677">Repeat</keyword>
<feature type="domain" description="4Fe-4S ferredoxin-type" evidence="8">
    <location>
        <begin position="473"/>
        <end position="502"/>
    </location>
</feature>
<proteinExistence type="predicted"/>
<evidence type="ECO:0000256" key="1">
    <source>
        <dbReference type="ARBA" id="ARBA00022485"/>
    </source>
</evidence>
<dbReference type="GO" id="GO:0051539">
    <property type="term" value="F:4 iron, 4 sulfur cluster binding"/>
    <property type="evidence" value="ECO:0007669"/>
    <property type="project" value="UniProtKB-KW"/>
</dbReference>
<dbReference type="CDD" id="cd00038">
    <property type="entry name" value="CAP_ED"/>
    <property type="match status" value="2"/>
</dbReference>
<evidence type="ECO:0000259" key="7">
    <source>
        <dbReference type="PROSITE" id="PS50042"/>
    </source>
</evidence>
<dbReference type="Pfam" id="PF00027">
    <property type="entry name" value="cNMP_binding"/>
    <property type="match status" value="1"/>
</dbReference>
<dbReference type="PANTHER" id="PTHR42859:SF17">
    <property type="entry name" value="ELECTRON TRANSPORT PROTEIN HYDN-RELATED"/>
    <property type="match status" value="1"/>
</dbReference>
<sequence>MSKNGTKTPPESTPAGKPSKNTGPDKTIRKRAAQYSDRWSSYSLNNNITYISERLSAEDLRDYEIFREYSDNFLEKISPDIASVVWKKDALLFEEGTYIDLAFYVVEGEVEVSLEKGEKGTTTSEKVTAPGSAPPRGRADESRQTVFLDMVELSKELAKRSESKNITMLSAMDFNLPRDSKTRLGPGELFGEIGALSGWPQSVTARTLGDCRLIQIRLPALRLMKSKSPELKQHLDRLYRERSLYSQLKHTALFRGFGREHLEVLTDQVELVSLEPDQVFVHQGQPADSFFMVRSGFIKLLQRLGESDQVVSYLSKGQTLGEIELLIDGIDTWETSAVSVEYAELIKIPKRVILEVLAQQPKLEERLWRSAAERVRNNGMSRRNLSHSEFTQVALERGLVEGSSILVIDLTTCTRCDDCVRACAATHQGRPRFVREGDKIGNLLIPKSCYHCRDPVCLVGCPTGAIHRVGATEVVKIDPEICIGCSTCANNCPYDAIVMHDMDEKWPEDMIPSGLRGTPRLQASKCDLCYGTGHDPACVTNCPQGCASRLNDLGDFEHLFKGK</sequence>
<dbReference type="Gene3D" id="2.60.120.10">
    <property type="entry name" value="Jelly Rolls"/>
    <property type="match status" value="2"/>
</dbReference>
<evidence type="ECO:0000256" key="4">
    <source>
        <dbReference type="ARBA" id="ARBA00023004"/>
    </source>
</evidence>
<keyword evidence="1" id="KW-0004">4Fe-4S</keyword>
<organism evidence="9 10">
    <name type="scientific">Sulfidibacter corallicola</name>
    <dbReference type="NCBI Taxonomy" id="2818388"/>
    <lineage>
        <taxon>Bacteria</taxon>
        <taxon>Pseudomonadati</taxon>
        <taxon>Acidobacteriota</taxon>
        <taxon>Holophagae</taxon>
        <taxon>Acanthopleuribacterales</taxon>
        <taxon>Acanthopleuribacteraceae</taxon>
        <taxon>Sulfidibacter</taxon>
    </lineage>
</organism>
<dbReference type="SUPFAM" id="SSF54862">
    <property type="entry name" value="4Fe-4S ferredoxins"/>
    <property type="match status" value="1"/>
</dbReference>
<evidence type="ECO:0000256" key="2">
    <source>
        <dbReference type="ARBA" id="ARBA00022723"/>
    </source>
</evidence>